<feature type="compositionally biased region" description="Basic residues" evidence="2">
    <location>
        <begin position="510"/>
        <end position="522"/>
    </location>
</feature>
<proteinExistence type="predicted"/>
<organism evidence="4 5">
    <name type="scientific">Gryllus longicercus</name>
    <dbReference type="NCBI Taxonomy" id="2509291"/>
    <lineage>
        <taxon>Eukaryota</taxon>
        <taxon>Metazoa</taxon>
        <taxon>Ecdysozoa</taxon>
        <taxon>Arthropoda</taxon>
        <taxon>Hexapoda</taxon>
        <taxon>Insecta</taxon>
        <taxon>Pterygota</taxon>
        <taxon>Neoptera</taxon>
        <taxon>Polyneoptera</taxon>
        <taxon>Orthoptera</taxon>
        <taxon>Ensifera</taxon>
        <taxon>Gryllidea</taxon>
        <taxon>Grylloidea</taxon>
        <taxon>Gryllidae</taxon>
        <taxon>Gryllinae</taxon>
        <taxon>Gryllus</taxon>
    </lineage>
</organism>
<dbReference type="GO" id="GO:0005634">
    <property type="term" value="C:nucleus"/>
    <property type="evidence" value="ECO:0007669"/>
    <property type="project" value="TreeGrafter"/>
</dbReference>
<evidence type="ECO:0000313" key="4">
    <source>
        <dbReference type="EMBL" id="KAK7871691.1"/>
    </source>
</evidence>
<dbReference type="GO" id="GO:0005524">
    <property type="term" value="F:ATP binding"/>
    <property type="evidence" value="ECO:0007669"/>
    <property type="project" value="InterPro"/>
</dbReference>
<feature type="compositionally biased region" description="Polar residues" evidence="2">
    <location>
        <begin position="100"/>
        <end position="113"/>
    </location>
</feature>
<dbReference type="EMBL" id="JAZDUA010000035">
    <property type="protein sequence ID" value="KAK7871691.1"/>
    <property type="molecule type" value="Genomic_DNA"/>
</dbReference>
<dbReference type="GO" id="GO:0016887">
    <property type="term" value="F:ATP hydrolysis activity"/>
    <property type="evidence" value="ECO:0007669"/>
    <property type="project" value="InterPro"/>
</dbReference>
<dbReference type="SMART" id="SM00382">
    <property type="entry name" value="AAA"/>
    <property type="match status" value="1"/>
</dbReference>
<protein>
    <recommendedName>
        <fullName evidence="3">AAA+ ATPase domain-containing protein</fullName>
    </recommendedName>
</protein>
<feature type="compositionally biased region" description="Polar residues" evidence="2">
    <location>
        <begin position="682"/>
        <end position="696"/>
    </location>
</feature>
<dbReference type="Gene3D" id="3.40.50.300">
    <property type="entry name" value="P-loop containing nucleotide triphosphate hydrolases"/>
    <property type="match status" value="1"/>
</dbReference>
<name>A0AAN9VZR3_9ORTH</name>
<evidence type="ECO:0000313" key="5">
    <source>
        <dbReference type="Proteomes" id="UP001378592"/>
    </source>
</evidence>
<feature type="domain" description="AAA+ ATPase" evidence="3">
    <location>
        <begin position="1305"/>
        <end position="1460"/>
    </location>
</feature>
<dbReference type="GO" id="GO:0061860">
    <property type="term" value="F:DNA clamp unloader activity"/>
    <property type="evidence" value="ECO:0007669"/>
    <property type="project" value="TreeGrafter"/>
</dbReference>
<feature type="coiled-coil region" evidence="1">
    <location>
        <begin position="180"/>
        <end position="210"/>
    </location>
</feature>
<dbReference type="PANTHER" id="PTHR23389">
    <property type="entry name" value="CHROMOSOME TRANSMISSION FIDELITY FACTOR 18"/>
    <property type="match status" value="1"/>
</dbReference>
<feature type="compositionally biased region" description="Basic and acidic residues" evidence="2">
    <location>
        <begin position="731"/>
        <end position="746"/>
    </location>
</feature>
<dbReference type="InterPro" id="IPR027417">
    <property type="entry name" value="P-loop_NTPase"/>
</dbReference>
<dbReference type="Pfam" id="PF00004">
    <property type="entry name" value="AAA"/>
    <property type="match status" value="1"/>
</dbReference>
<feature type="region of interest" description="Disordered" evidence="2">
    <location>
        <begin position="1511"/>
        <end position="1534"/>
    </location>
</feature>
<feature type="region of interest" description="Disordered" evidence="2">
    <location>
        <begin position="231"/>
        <end position="262"/>
    </location>
</feature>
<feature type="region of interest" description="Disordered" evidence="2">
    <location>
        <begin position="834"/>
        <end position="858"/>
    </location>
</feature>
<keyword evidence="1" id="KW-0175">Coiled coil</keyword>
<comment type="caution">
    <text evidence="4">The sequence shown here is derived from an EMBL/GenBank/DDBJ whole genome shotgun (WGS) entry which is preliminary data.</text>
</comment>
<gene>
    <name evidence="4" type="ORF">R5R35_009051</name>
</gene>
<dbReference type="InterPro" id="IPR003959">
    <property type="entry name" value="ATPase_AAA_core"/>
</dbReference>
<dbReference type="PANTHER" id="PTHR23389:SF21">
    <property type="entry name" value="ATPASE FAMILY AAA DOMAIN-CONTAINING PROTEIN 5"/>
    <property type="match status" value="1"/>
</dbReference>
<feature type="region of interest" description="Disordered" evidence="2">
    <location>
        <begin position="800"/>
        <end position="822"/>
    </location>
</feature>
<reference evidence="4 5" key="1">
    <citation type="submission" date="2024-03" db="EMBL/GenBank/DDBJ databases">
        <title>The genome assembly and annotation of the cricket Gryllus longicercus Weissman &amp; Gray.</title>
        <authorList>
            <person name="Szrajer S."/>
            <person name="Gray D."/>
            <person name="Ylla G."/>
        </authorList>
    </citation>
    <scope>NUCLEOTIDE SEQUENCE [LARGE SCALE GENOMIC DNA]</scope>
    <source>
        <strain evidence="4">DAG 2021-001</strain>
        <tissue evidence="4">Whole body minus gut</tissue>
    </source>
</reference>
<evidence type="ECO:0000259" key="3">
    <source>
        <dbReference type="SMART" id="SM00382"/>
    </source>
</evidence>
<feature type="region of interest" description="Disordered" evidence="2">
    <location>
        <begin position="1204"/>
        <end position="1231"/>
    </location>
</feature>
<feature type="compositionally biased region" description="Basic residues" evidence="2">
    <location>
        <begin position="1211"/>
        <end position="1220"/>
    </location>
</feature>
<evidence type="ECO:0000256" key="1">
    <source>
        <dbReference type="SAM" id="Coils"/>
    </source>
</evidence>
<accession>A0AAN9VZR3</accession>
<dbReference type="CDD" id="cd00009">
    <property type="entry name" value="AAA"/>
    <property type="match status" value="1"/>
</dbReference>
<feature type="compositionally biased region" description="Polar residues" evidence="2">
    <location>
        <begin position="237"/>
        <end position="252"/>
    </location>
</feature>
<feature type="compositionally biased region" description="Basic and acidic residues" evidence="2">
    <location>
        <begin position="1221"/>
        <end position="1231"/>
    </location>
</feature>
<sequence>MKDLTHYFQSPNKIVNANNSSVDDVVVIEKSPSPDLSSDHNGSVSPCFERLSRNGINEAGSLENHVCEPEECQVLVKEHSSARRNKRKCLTASGKPSGYVNGTSNCDEGQSSKQLEEKTRKGSKKKYAENGNVISDEKCVEPESPEGTSLSPNAFQVLMSTQQVFSSTNSGRKNCSQDIVENDQLKRENKKKIKENLEQMAKRKLEMEANIKACEIIGGKSAKKRRRIIVESDPESEATSVTENSSDQSDQVVENKPGKRRKSVLKVDIKRKQSKNKISDEISELEIVESEVVESQKFNKKKNEESNARKSKNMEVNVCNEIEVLQQNNIDLQNSTADTKVEDLEGKSNVDNEKCGNSDPSAMIINSNDLSATPNATMKKGNILNYFNKVSNDVKRQQSEKIKVTADVHFPVVSDVKVSRKVVMKKRSKKKESNEDDIQLIDSEIIEKQYLQDSETTKSFAAVVESRVPCATSPPLQTESKCSSPSLKNWKIRIQIKQSPTANRKEKSSPVKKRKLKIHDKKTRNSETSLNITLEETDEVPLSNNNRKLDGKDIPIVEDKLQNLRELSPSSSLQKKKNLVLAKSTPVKNKSCKDKEGVCEPKETADENEPLLRRMKEVLDNERKKSKNSCLDKEVTLNEKRSTGVKVLTPKGRKTYVAKKSSTPTLESESSEKKESFLKNCNEGNQLSPEPTGTKTTLKRKRSFLLQESPPLKKSGAKSSPIKKTIKNKSPAKDNFAKKDTSTPKKVLEEVESLLENEESLECTFIKKNGNCLEEESISSKKNIGNDSFTRGKKVLSLTKHKNNVSSEENDEASTCGRAKRSCTTKKTTYIEEDIDTSKKSKGETITARRKRTVSARTPVCEESNAFQSSNMFESLSSSAGRRSSPRKKSAFLAADYGISDDEDEDFDDDSDDDFFDDSDYYDSDFGDSDENLINSDHQESVDSTFDLKKKNDKEGNMASKRRHASLRQKKALSKSIPISKKELIAAFTEKVAISKVKRAQSKGKMLNQEVVLQFIKKAKGTLNRKMALHDPENFSCKQTNDAGKKSVPIKLAPVFVSQKAKKPDKVTMLARKTFLQSGVPEVVKKMVEVQKLAEEQEHTEFPSISHIQQKDDGALVWNLADALQKFPSTLDVTLPTPSEDFKGNFTKCTEGSISTMTYSASQPPKILLFRDFLRCIKAESRDFPVYRTFRYLLEINHPQQLKGVKDNAGKKGKRRSSLAKKKEQANSAQDSEKRCAAWTAKYRPLSSDNILGNGYTISRFKKWLELWVQVKENTFQKKFKEDVSSGDEFLNDASDDESGRTVLPKKSVVLMGPTGSGKTMTVYALAHELGFKVLEVNAASKRTGRRILSELLEATQSHQVQGKGDETVSGIKSFFTTNGPSQKTKEPKKETEQISKLSLILVDDVDVVFEEEDEGFVSALSTLVIGSKRPVVLVTSDSSCPHLPRFMENSLVLEFRHPPSKMISVWLQLVALLEGVRVRKSCVEELLRFNKGDVRKTLLQLQFWVLSGGENSKALPESSNETPEDFPDDTSNSSWVSLDDKKIKNDAHHPLHSQCLSSFLELDDQILQVDWSKIWWNMPKLAGLNQVSHVKTSEMCNNEGKKEIAHVAPSVEASLERESRIKGDNEEHNKWKSVCSVDHMRVLVQLADALSVAEELSSATDSAASEPYQCAWEKAPFDSLSLSQDMRPSAYGTKVTAQSIGNWLVSASVSQSSSLLCPEKHIPLANVIQQQPPQEEMSWREQQHNACREFEDAISMLYWPQRRAVSLDYMSCLRTISRLENDRVSVNDKRNNRFFHYLRGLGAHPSPSALDTACNVFNFYNNL</sequence>
<feature type="compositionally biased region" description="Low complexity" evidence="2">
    <location>
        <begin position="659"/>
        <end position="668"/>
    </location>
</feature>
<feature type="region of interest" description="Disordered" evidence="2">
    <location>
        <begin position="100"/>
        <end position="127"/>
    </location>
</feature>
<dbReference type="Proteomes" id="UP001378592">
    <property type="component" value="Unassembled WGS sequence"/>
</dbReference>
<dbReference type="GO" id="GO:0003677">
    <property type="term" value="F:DNA binding"/>
    <property type="evidence" value="ECO:0007669"/>
    <property type="project" value="TreeGrafter"/>
</dbReference>
<dbReference type="InterPro" id="IPR003593">
    <property type="entry name" value="AAA+_ATPase"/>
</dbReference>
<evidence type="ECO:0000256" key="2">
    <source>
        <dbReference type="SAM" id="MobiDB-lite"/>
    </source>
</evidence>
<feature type="region of interest" description="Disordered" evidence="2">
    <location>
        <begin position="497"/>
        <end position="524"/>
    </location>
</feature>
<feature type="region of interest" description="Disordered" evidence="2">
    <location>
        <begin position="656"/>
        <end position="746"/>
    </location>
</feature>
<keyword evidence="5" id="KW-1185">Reference proteome</keyword>
<dbReference type="SUPFAM" id="SSF52540">
    <property type="entry name" value="P-loop containing nucleoside triphosphate hydrolases"/>
    <property type="match status" value="1"/>
</dbReference>